<dbReference type="PANTHER" id="PTHR33116:SF86">
    <property type="entry name" value="REVERSE TRANSCRIPTASE DOMAIN-CONTAINING PROTEIN"/>
    <property type="match status" value="1"/>
</dbReference>
<gene>
    <name evidence="1" type="ORF">Slati_4454800</name>
</gene>
<evidence type="ECO:0000313" key="1">
    <source>
        <dbReference type="EMBL" id="KAL0394886.1"/>
    </source>
</evidence>
<sequence>MSCFRLPDTFLRDIEGLMAYFFWNMVTNSKTHWLAREKLCLRKDEGGLGFRRLKENDVALLAKQSWRVAFQPNGILSKVLGQKYYPESNFFEAQLGSSPSYTWRSH</sequence>
<organism evidence="1">
    <name type="scientific">Sesamum latifolium</name>
    <dbReference type="NCBI Taxonomy" id="2727402"/>
    <lineage>
        <taxon>Eukaryota</taxon>
        <taxon>Viridiplantae</taxon>
        <taxon>Streptophyta</taxon>
        <taxon>Embryophyta</taxon>
        <taxon>Tracheophyta</taxon>
        <taxon>Spermatophyta</taxon>
        <taxon>Magnoliopsida</taxon>
        <taxon>eudicotyledons</taxon>
        <taxon>Gunneridae</taxon>
        <taxon>Pentapetalae</taxon>
        <taxon>asterids</taxon>
        <taxon>lamiids</taxon>
        <taxon>Lamiales</taxon>
        <taxon>Pedaliaceae</taxon>
        <taxon>Sesamum</taxon>
    </lineage>
</organism>
<comment type="caution">
    <text evidence="1">The sequence shown here is derived from an EMBL/GenBank/DDBJ whole genome shotgun (WGS) entry which is preliminary data.</text>
</comment>
<dbReference type="EMBL" id="JACGWN010000016">
    <property type="protein sequence ID" value="KAL0394886.1"/>
    <property type="molecule type" value="Genomic_DNA"/>
</dbReference>
<name>A0AAW2STM0_9LAMI</name>
<reference evidence="1" key="2">
    <citation type="journal article" date="2024" name="Plant">
        <title>Genomic evolution and insights into agronomic trait innovations of Sesamum species.</title>
        <authorList>
            <person name="Miao H."/>
            <person name="Wang L."/>
            <person name="Qu L."/>
            <person name="Liu H."/>
            <person name="Sun Y."/>
            <person name="Le M."/>
            <person name="Wang Q."/>
            <person name="Wei S."/>
            <person name="Zheng Y."/>
            <person name="Lin W."/>
            <person name="Duan Y."/>
            <person name="Cao H."/>
            <person name="Xiong S."/>
            <person name="Wang X."/>
            <person name="Wei L."/>
            <person name="Li C."/>
            <person name="Ma Q."/>
            <person name="Ju M."/>
            <person name="Zhao R."/>
            <person name="Li G."/>
            <person name="Mu C."/>
            <person name="Tian Q."/>
            <person name="Mei H."/>
            <person name="Zhang T."/>
            <person name="Gao T."/>
            <person name="Zhang H."/>
        </authorList>
    </citation>
    <scope>NUCLEOTIDE SEQUENCE</scope>
    <source>
        <strain evidence="1">KEN1</strain>
    </source>
</reference>
<reference evidence="1" key="1">
    <citation type="submission" date="2020-06" db="EMBL/GenBank/DDBJ databases">
        <authorList>
            <person name="Li T."/>
            <person name="Hu X."/>
            <person name="Zhang T."/>
            <person name="Song X."/>
            <person name="Zhang H."/>
            <person name="Dai N."/>
            <person name="Sheng W."/>
            <person name="Hou X."/>
            <person name="Wei L."/>
        </authorList>
    </citation>
    <scope>NUCLEOTIDE SEQUENCE</scope>
    <source>
        <strain evidence="1">KEN1</strain>
        <tissue evidence="1">Leaf</tissue>
    </source>
</reference>
<dbReference type="PANTHER" id="PTHR33116">
    <property type="entry name" value="REVERSE TRANSCRIPTASE ZINC-BINDING DOMAIN-CONTAINING PROTEIN-RELATED-RELATED"/>
    <property type="match status" value="1"/>
</dbReference>
<dbReference type="AlphaFoldDB" id="A0AAW2STM0"/>
<proteinExistence type="predicted"/>
<accession>A0AAW2STM0</accession>
<protein>
    <submittedName>
        <fullName evidence="1">Uncharacterized protein</fullName>
    </submittedName>
</protein>